<dbReference type="Pfam" id="PF02517">
    <property type="entry name" value="Rce1-like"/>
    <property type="match status" value="1"/>
</dbReference>
<evidence type="ECO:0000259" key="2">
    <source>
        <dbReference type="Pfam" id="PF02517"/>
    </source>
</evidence>
<dbReference type="EMBL" id="MDKC01000001">
    <property type="protein sequence ID" value="ODG93653.1"/>
    <property type="molecule type" value="Genomic_DNA"/>
</dbReference>
<feature type="transmembrane region" description="Helical" evidence="1">
    <location>
        <begin position="121"/>
        <end position="137"/>
    </location>
</feature>
<accession>A0ABX2ZV52</accession>
<dbReference type="PANTHER" id="PTHR43592:SF15">
    <property type="entry name" value="CAAX AMINO TERMINAL PROTEASE FAMILY PROTEIN"/>
    <property type="match status" value="1"/>
</dbReference>
<keyword evidence="1" id="KW-0472">Membrane</keyword>
<evidence type="ECO:0000313" key="4">
    <source>
        <dbReference type="Proteomes" id="UP000094580"/>
    </source>
</evidence>
<feature type="transmembrane region" description="Helical" evidence="1">
    <location>
        <begin position="89"/>
        <end position="109"/>
    </location>
</feature>
<organism evidence="3 4">
    <name type="scientific">Gottfriedia luciferensis</name>
    <dbReference type="NCBI Taxonomy" id="178774"/>
    <lineage>
        <taxon>Bacteria</taxon>
        <taxon>Bacillati</taxon>
        <taxon>Bacillota</taxon>
        <taxon>Bacilli</taxon>
        <taxon>Bacillales</taxon>
        <taxon>Bacillaceae</taxon>
        <taxon>Gottfriedia</taxon>
    </lineage>
</organism>
<reference evidence="3 4" key="1">
    <citation type="submission" date="2016-07" db="EMBL/GenBank/DDBJ databases">
        <authorList>
            <person name="Townsley L."/>
            <person name="Shank E.A."/>
        </authorList>
    </citation>
    <scope>NUCLEOTIDE SEQUENCE [LARGE SCALE GENOMIC DNA]</scope>
    <source>
        <strain evidence="3 4">CH01</strain>
    </source>
</reference>
<gene>
    <name evidence="3" type="ORF">BED47_00325</name>
</gene>
<name>A0ABX2ZV52_9BACI</name>
<feature type="transmembrane region" description="Helical" evidence="1">
    <location>
        <begin position="166"/>
        <end position="184"/>
    </location>
</feature>
<keyword evidence="4" id="KW-1185">Reference proteome</keyword>
<dbReference type="InterPro" id="IPR003675">
    <property type="entry name" value="Rce1/LyrA-like_dom"/>
</dbReference>
<proteinExistence type="predicted"/>
<comment type="caution">
    <text evidence="3">The sequence shown here is derived from an EMBL/GenBank/DDBJ whole genome shotgun (WGS) entry which is preliminary data.</text>
</comment>
<keyword evidence="1" id="KW-1133">Transmembrane helix</keyword>
<protein>
    <recommendedName>
        <fullName evidence="2">CAAX prenyl protease 2/Lysostaphin resistance protein A-like domain-containing protein</fullName>
    </recommendedName>
</protein>
<feature type="transmembrane region" description="Helical" evidence="1">
    <location>
        <begin position="20"/>
        <end position="44"/>
    </location>
</feature>
<sequence length="194" mass="22394">MESELNQQEIPVNYLKKSVYGTQLIILVIAILCIAFFIGTEKFIDDLHLFKSYKTYIYGFGAGFSLVLFNILLNYMIPERLLDDGGFNKRFFTSLSVPEMTILCILIALSEELFFRGFIQAKFGLIIASVVFALVHFRYVKKPILLTIVLIESFFLGYLYLKTNNIVIVFIAHFILDYVLGMYMKLSLESEDKE</sequence>
<keyword evidence="1" id="KW-0812">Transmembrane</keyword>
<dbReference type="PANTHER" id="PTHR43592">
    <property type="entry name" value="CAAX AMINO TERMINAL PROTEASE"/>
    <property type="match status" value="1"/>
</dbReference>
<dbReference type="Proteomes" id="UP000094580">
    <property type="component" value="Unassembled WGS sequence"/>
</dbReference>
<feature type="transmembrane region" description="Helical" evidence="1">
    <location>
        <begin position="56"/>
        <end position="77"/>
    </location>
</feature>
<feature type="domain" description="CAAX prenyl protease 2/Lysostaphin resistance protein A-like" evidence="2">
    <location>
        <begin position="96"/>
        <end position="178"/>
    </location>
</feature>
<evidence type="ECO:0000256" key="1">
    <source>
        <dbReference type="SAM" id="Phobius"/>
    </source>
</evidence>
<dbReference type="RefSeq" id="WP_069031847.1">
    <property type="nucleotide sequence ID" value="NZ_MDKC01000001.1"/>
</dbReference>
<evidence type="ECO:0000313" key="3">
    <source>
        <dbReference type="EMBL" id="ODG93653.1"/>
    </source>
</evidence>
<feature type="transmembrane region" description="Helical" evidence="1">
    <location>
        <begin position="143"/>
        <end position="161"/>
    </location>
</feature>